<evidence type="ECO:0000313" key="2">
    <source>
        <dbReference type="EMBL" id="ETJ14558.1"/>
    </source>
</evidence>
<dbReference type="GO" id="GO:0003677">
    <property type="term" value="F:DNA binding"/>
    <property type="evidence" value="ECO:0007669"/>
    <property type="project" value="TreeGrafter"/>
</dbReference>
<dbReference type="InterPro" id="IPR001650">
    <property type="entry name" value="Helicase_C-like"/>
</dbReference>
<protein>
    <submittedName>
        <fullName evidence="2">Putative ATP-dependent helicase lhr</fullName>
    </submittedName>
</protein>
<keyword evidence="2" id="KW-0347">Helicase</keyword>
<dbReference type="PANTHER" id="PTHR47962">
    <property type="entry name" value="ATP-DEPENDENT HELICASE LHR-RELATED-RELATED"/>
    <property type="match status" value="1"/>
</dbReference>
<feature type="non-terminal residue" evidence="2">
    <location>
        <position position="150"/>
    </location>
</feature>
<dbReference type="SUPFAM" id="SSF52540">
    <property type="entry name" value="P-loop containing nucleoside triphosphate hydrolases"/>
    <property type="match status" value="1"/>
</dbReference>
<dbReference type="PROSITE" id="PS51194">
    <property type="entry name" value="HELICASE_CTER"/>
    <property type="match status" value="1"/>
</dbReference>
<dbReference type="InterPro" id="IPR027417">
    <property type="entry name" value="P-loop_NTPase"/>
</dbReference>
<sequence>TNSRGLAEKLTARLNELYSARLQRSPSIAVDTAHFESTSGATSNHVQSSDVFIARSHHGSVSKEQRAITEQALKSGELRCVVATSSLELGIDMGAVDLVIQVATPLSVASGLQRIGRAGHQVGGVSKGLFFPRTRRDLVDSAVIVECMFA</sequence>
<name>W1W8P7_ECOLX</name>
<dbReference type="GO" id="GO:0016887">
    <property type="term" value="F:ATP hydrolysis activity"/>
    <property type="evidence" value="ECO:0007669"/>
    <property type="project" value="TreeGrafter"/>
</dbReference>
<comment type="caution">
    <text evidence="2">The sequence shown here is derived from an EMBL/GenBank/DDBJ whole genome shotgun (WGS) entry which is preliminary data.</text>
</comment>
<dbReference type="GO" id="GO:0004386">
    <property type="term" value="F:helicase activity"/>
    <property type="evidence" value="ECO:0007669"/>
    <property type="project" value="UniProtKB-KW"/>
</dbReference>
<accession>W1W8P7</accession>
<feature type="non-terminal residue" evidence="2">
    <location>
        <position position="1"/>
    </location>
</feature>
<proteinExistence type="predicted"/>
<dbReference type="PANTHER" id="PTHR47962:SF5">
    <property type="entry name" value="ATP-DEPENDENT HELICASE LHR-RELATED"/>
    <property type="match status" value="1"/>
</dbReference>
<keyword evidence="2" id="KW-0378">Hydrolase</keyword>
<reference evidence="2 3" key="1">
    <citation type="submission" date="2013-12" db="EMBL/GenBank/DDBJ databases">
        <title>A Varibaculum cambriense genome reconstructed from a premature infant gut community with otherwise low bacterial novelty that shifts toward anaerobic metabolism during the third week of life.</title>
        <authorList>
            <person name="Brown C.T."/>
            <person name="Sharon I."/>
            <person name="Thomas B.C."/>
            <person name="Castelle C.J."/>
            <person name="Morowitz M.J."/>
            <person name="Banfield J.F."/>
        </authorList>
    </citation>
    <scope>NUCLEOTIDE SEQUENCE [LARGE SCALE GENOMIC DNA]</scope>
    <source>
        <strain evidence="3">DORA_A_5_14_21</strain>
    </source>
</reference>
<dbReference type="Proteomes" id="UP000018853">
    <property type="component" value="Unassembled WGS sequence"/>
</dbReference>
<dbReference type="Gene3D" id="3.40.50.300">
    <property type="entry name" value="P-loop containing nucleotide triphosphate hydrolases"/>
    <property type="match status" value="1"/>
</dbReference>
<keyword evidence="2" id="KW-0067">ATP-binding</keyword>
<evidence type="ECO:0000259" key="1">
    <source>
        <dbReference type="PROSITE" id="PS51194"/>
    </source>
</evidence>
<dbReference type="EMBL" id="AZLZ01002590">
    <property type="protein sequence ID" value="ETJ14558.1"/>
    <property type="molecule type" value="Genomic_DNA"/>
</dbReference>
<organism evidence="2 3">
    <name type="scientific">Escherichia coli DORA_A_5_14_21</name>
    <dbReference type="NCBI Taxonomy" id="1403943"/>
    <lineage>
        <taxon>Bacteria</taxon>
        <taxon>Pseudomonadati</taxon>
        <taxon>Pseudomonadota</taxon>
        <taxon>Gammaproteobacteria</taxon>
        <taxon>Enterobacterales</taxon>
        <taxon>Enterobacteriaceae</taxon>
        <taxon>Escherichia</taxon>
    </lineage>
</organism>
<dbReference type="InterPro" id="IPR052511">
    <property type="entry name" value="ATP-dep_Helicase"/>
</dbReference>
<evidence type="ECO:0000313" key="3">
    <source>
        <dbReference type="Proteomes" id="UP000018853"/>
    </source>
</evidence>
<dbReference type="Pfam" id="PF00271">
    <property type="entry name" value="Helicase_C"/>
    <property type="match status" value="1"/>
</dbReference>
<gene>
    <name evidence="2" type="ORF">Q609_ECAC02590G0001</name>
</gene>
<feature type="domain" description="Helicase C-terminal" evidence="1">
    <location>
        <begin position="1"/>
        <end position="150"/>
    </location>
</feature>
<keyword evidence="2" id="KW-0547">Nucleotide-binding</keyword>
<dbReference type="SMART" id="SM00490">
    <property type="entry name" value="HELICc"/>
    <property type="match status" value="1"/>
</dbReference>
<dbReference type="AlphaFoldDB" id="W1W8P7"/>